<evidence type="ECO:0000256" key="4">
    <source>
        <dbReference type="ARBA" id="ARBA00023125"/>
    </source>
</evidence>
<dbReference type="CDD" id="cd00383">
    <property type="entry name" value="trans_reg_C"/>
    <property type="match status" value="1"/>
</dbReference>
<keyword evidence="5" id="KW-0804">Transcription</keyword>
<organism evidence="10 11">
    <name type="scientific">Denitrovibrio acetiphilus (strain DSM 12809 / NBRC 114555 / N2460)</name>
    <dbReference type="NCBI Taxonomy" id="522772"/>
    <lineage>
        <taxon>Bacteria</taxon>
        <taxon>Pseudomonadati</taxon>
        <taxon>Deferribacterota</taxon>
        <taxon>Deferribacteres</taxon>
        <taxon>Deferribacterales</taxon>
        <taxon>Geovibrionaceae</taxon>
        <taxon>Denitrovibrio</taxon>
    </lineage>
</organism>
<dbReference type="Pfam" id="PF00072">
    <property type="entry name" value="Response_reg"/>
    <property type="match status" value="1"/>
</dbReference>
<dbReference type="eggNOG" id="COG0745">
    <property type="taxonomic scope" value="Bacteria"/>
</dbReference>
<dbReference type="Proteomes" id="UP000002012">
    <property type="component" value="Chromosome"/>
</dbReference>
<evidence type="ECO:0000259" key="9">
    <source>
        <dbReference type="PROSITE" id="PS51755"/>
    </source>
</evidence>
<dbReference type="GO" id="GO:0000156">
    <property type="term" value="F:phosphorelay response regulator activity"/>
    <property type="evidence" value="ECO:0007669"/>
    <property type="project" value="TreeGrafter"/>
</dbReference>
<evidence type="ECO:0000313" key="11">
    <source>
        <dbReference type="Proteomes" id="UP000002012"/>
    </source>
</evidence>
<sequence precursor="true">MRILLVEDDVDLAENIIEYFQIQNCNTDYAMSGEAALELLHDYQYDAIVLDINLPGINGFEVCKVIRMKMHMNVPIVMLTARSMLEDKLEGFESGTDDFLPKPFELAELKMRILALHRRASQGMAMKFCIEDLCVDPDNGTVTRSEMPIILPPICFTILLKLIEKFPGIATKEELEYAVWKDEPPMTDSLKVHFYTLRQMVDKPFGKQLLYSIRGRGYAISSKEPEL</sequence>
<dbReference type="PANTHER" id="PTHR48111">
    <property type="entry name" value="REGULATOR OF RPOS"/>
    <property type="match status" value="1"/>
</dbReference>
<dbReference type="InterPro" id="IPR011006">
    <property type="entry name" value="CheY-like_superfamily"/>
</dbReference>
<dbReference type="Gene3D" id="1.10.10.10">
    <property type="entry name" value="Winged helix-like DNA-binding domain superfamily/Winged helix DNA-binding domain"/>
    <property type="match status" value="1"/>
</dbReference>
<dbReference type="SMART" id="SM00448">
    <property type="entry name" value="REC"/>
    <property type="match status" value="1"/>
</dbReference>
<dbReference type="PANTHER" id="PTHR48111:SF22">
    <property type="entry name" value="REGULATOR OF RPOS"/>
    <property type="match status" value="1"/>
</dbReference>
<dbReference type="GO" id="GO:0000976">
    <property type="term" value="F:transcription cis-regulatory region binding"/>
    <property type="evidence" value="ECO:0007669"/>
    <property type="project" value="TreeGrafter"/>
</dbReference>
<dbReference type="OrthoDB" id="9802426at2"/>
<dbReference type="GO" id="GO:0005829">
    <property type="term" value="C:cytosol"/>
    <property type="evidence" value="ECO:0007669"/>
    <property type="project" value="TreeGrafter"/>
</dbReference>
<dbReference type="AlphaFoldDB" id="D4H216"/>
<dbReference type="STRING" id="522772.Dacet_0189"/>
<evidence type="ECO:0000256" key="1">
    <source>
        <dbReference type="ARBA" id="ARBA00022553"/>
    </source>
</evidence>
<dbReference type="Gene3D" id="3.40.50.2300">
    <property type="match status" value="1"/>
</dbReference>
<dbReference type="GO" id="GO:0006355">
    <property type="term" value="P:regulation of DNA-templated transcription"/>
    <property type="evidence" value="ECO:0007669"/>
    <property type="project" value="InterPro"/>
</dbReference>
<evidence type="ECO:0000256" key="3">
    <source>
        <dbReference type="ARBA" id="ARBA00023015"/>
    </source>
</evidence>
<evidence type="ECO:0000256" key="5">
    <source>
        <dbReference type="ARBA" id="ARBA00023163"/>
    </source>
</evidence>
<dbReference type="HOGENOM" id="CLU_000445_30_1_0"/>
<feature type="DNA-binding region" description="OmpR/PhoB-type" evidence="7">
    <location>
        <begin position="125"/>
        <end position="222"/>
    </location>
</feature>
<dbReference type="GO" id="GO:0032993">
    <property type="term" value="C:protein-DNA complex"/>
    <property type="evidence" value="ECO:0007669"/>
    <property type="project" value="TreeGrafter"/>
</dbReference>
<feature type="domain" description="OmpR/PhoB-type" evidence="9">
    <location>
        <begin position="125"/>
        <end position="222"/>
    </location>
</feature>
<dbReference type="InterPro" id="IPR001867">
    <property type="entry name" value="OmpR/PhoB-type_DNA-bd"/>
</dbReference>
<gene>
    <name evidence="10" type="ordered locus">Dacet_0189</name>
</gene>
<keyword evidence="2" id="KW-0902">Two-component regulatory system</keyword>
<dbReference type="RefSeq" id="WP_013009541.1">
    <property type="nucleotide sequence ID" value="NC_013943.1"/>
</dbReference>
<dbReference type="EMBL" id="CP001968">
    <property type="protein sequence ID" value="ADD66993.1"/>
    <property type="molecule type" value="Genomic_DNA"/>
</dbReference>
<keyword evidence="3" id="KW-0805">Transcription regulation</keyword>
<evidence type="ECO:0000256" key="7">
    <source>
        <dbReference type="PROSITE-ProRule" id="PRU01091"/>
    </source>
</evidence>
<evidence type="ECO:0000256" key="6">
    <source>
        <dbReference type="PROSITE-ProRule" id="PRU00169"/>
    </source>
</evidence>
<dbReference type="InterPro" id="IPR001789">
    <property type="entry name" value="Sig_transdc_resp-reg_receiver"/>
</dbReference>
<dbReference type="SUPFAM" id="SSF46894">
    <property type="entry name" value="C-terminal effector domain of the bipartite response regulators"/>
    <property type="match status" value="1"/>
</dbReference>
<dbReference type="Pfam" id="PF00486">
    <property type="entry name" value="Trans_reg_C"/>
    <property type="match status" value="1"/>
</dbReference>
<dbReference type="KEGG" id="dap:Dacet_0189"/>
<proteinExistence type="predicted"/>
<feature type="domain" description="Response regulatory" evidence="8">
    <location>
        <begin position="2"/>
        <end position="117"/>
    </location>
</feature>
<keyword evidence="11" id="KW-1185">Reference proteome</keyword>
<evidence type="ECO:0000313" key="10">
    <source>
        <dbReference type="EMBL" id="ADD66993.1"/>
    </source>
</evidence>
<feature type="modified residue" description="4-aspartylphosphate" evidence="6">
    <location>
        <position position="51"/>
    </location>
</feature>
<name>D4H216_DENA2</name>
<dbReference type="InterPro" id="IPR039420">
    <property type="entry name" value="WalR-like"/>
</dbReference>
<evidence type="ECO:0000256" key="2">
    <source>
        <dbReference type="ARBA" id="ARBA00023012"/>
    </source>
</evidence>
<reference evidence="10 11" key="1">
    <citation type="journal article" date="2010" name="Stand. Genomic Sci.">
        <title>Complete genome sequence of Denitrovibrio acetiphilus type strain (N2460).</title>
        <authorList>
            <person name="Kiss H."/>
            <person name="Lang E."/>
            <person name="Lapidus A."/>
            <person name="Copeland A."/>
            <person name="Nolan M."/>
            <person name="Glavina Del Rio T."/>
            <person name="Chen F."/>
            <person name="Lucas S."/>
            <person name="Tice H."/>
            <person name="Cheng J.F."/>
            <person name="Han C."/>
            <person name="Goodwin L."/>
            <person name="Pitluck S."/>
            <person name="Liolios K."/>
            <person name="Pati A."/>
            <person name="Ivanova N."/>
            <person name="Mavromatis K."/>
            <person name="Chen A."/>
            <person name="Palaniappan K."/>
            <person name="Land M."/>
            <person name="Hauser L."/>
            <person name="Chang Y.J."/>
            <person name="Jeffries C.D."/>
            <person name="Detter J.C."/>
            <person name="Brettin T."/>
            <person name="Spring S."/>
            <person name="Rohde M."/>
            <person name="Goker M."/>
            <person name="Woyke T."/>
            <person name="Bristow J."/>
            <person name="Eisen J.A."/>
            <person name="Markowitz V."/>
            <person name="Hugenholtz P."/>
            <person name="Kyrpides N.C."/>
            <person name="Klenk H.P."/>
        </authorList>
    </citation>
    <scope>NUCLEOTIDE SEQUENCE [LARGE SCALE GENOMIC DNA]</scope>
    <source>
        <strain evidence="11">DSM 12809 / NBRC 114555 / N2460</strain>
    </source>
</reference>
<evidence type="ECO:0000259" key="8">
    <source>
        <dbReference type="PROSITE" id="PS50110"/>
    </source>
</evidence>
<accession>D4H216</accession>
<dbReference type="SUPFAM" id="SSF52172">
    <property type="entry name" value="CheY-like"/>
    <property type="match status" value="1"/>
</dbReference>
<dbReference type="PROSITE" id="PS51755">
    <property type="entry name" value="OMPR_PHOB"/>
    <property type="match status" value="1"/>
</dbReference>
<dbReference type="PROSITE" id="PS50110">
    <property type="entry name" value="RESPONSE_REGULATORY"/>
    <property type="match status" value="1"/>
</dbReference>
<dbReference type="InParanoid" id="D4H216"/>
<dbReference type="InterPro" id="IPR036388">
    <property type="entry name" value="WH-like_DNA-bd_sf"/>
</dbReference>
<dbReference type="SMART" id="SM00862">
    <property type="entry name" value="Trans_reg_C"/>
    <property type="match status" value="1"/>
</dbReference>
<dbReference type="InterPro" id="IPR016032">
    <property type="entry name" value="Sig_transdc_resp-reg_C-effctor"/>
</dbReference>
<protein>
    <submittedName>
        <fullName evidence="10">Two component transcriptional regulator, winged helix family</fullName>
    </submittedName>
</protein>
<keyword evidence="1 6" id="KW-0597">Phosphoprotein</keyword>
<keyword evidence="4 7" id="KW-0238">DNA-binding</keyword>
<dbReference type="PaxDb" id="522772-Dacet_0189"/>